<gene>
    <name evidence="3" type="ORF">LK12_03190</name>
</gene>
<dbReference type="Pfam" id="PF09917">
    <property type="entry name" value="DUF2147"/>
    <property type="match status" value="1"/>
</dbReference>
<dbReference type="PANTHER" id="PTHR36919">
    <property type="entry name" value="BLR1215 PROTEIN"/>
    <property type="match status" value="1"/>
</dbReference>
<feature type="domain" description="DUF2147" evidence="2">
    <location>
        <begin position="31"/>
        <end position="142"/>
    </location>
</feature>
<name>A0A0B1ZV42_9SPHN</name>
<feature type="signal peptide" evidence="1">
    <location>
        <begin position="1"/>
        <end position="23"/>
    </location>
</feature>
<dbReference type="EMBL" id="JTDI01000001">
    <property type="protein sequence ID" value="KHK93324.1"/>
    <property type="molecule type" value="Genomic_DNA"/>
</dbReference>
<dbReference type="Gene3D" id="2.40.128.520">
    <property type="match status" value="1"/>
</dbReference>
<dbReference type="InterPro" id="IPR019223">
    <property type="entry name" value="DUF2147"/>
</dbReference>
<keyword evidence="4" id="KW-1185">Reference proteome</keyword>
<organism evidence="3 4">
    <name type="scientific">Novosphingobium malaysiense</name>
    <dbReference type="NCBI Taxonomy" id="1348853"/>
    <lineage>
        <taxon>Bacteria</taxon>
        <taxon>Pseudomonadati</taxon>
        <taxon>Pseudomonadota</taxon>
        <taxon>Alphaproteobacteria</taxon>
        <taxon>Sphingomonadales</taxon>
        <taxon>Sphingomonadaceae</taxon>
        <taxon>Novosphingobium</taxon>
    </lineage>
</organism>
<sequence>MTLRKLAGVAVVSAAAFANPAYAASPDTVLGTWQTPTRHGVVEITRCGESICGKLLESDGIRDNADLRDVNNKDEAKRARRVKGLKMLGGFERDDEKWTSGWVYNAEDGGTYKATITPTGTNTLKLKGCIVWPLCKTQTWTRMP</sequence>
<dbReference type="AlphaFoldDB" id="A0A0B1ZV42"/>
<evidence type="ECO:0000313" key="3">
    <source>
        <dbReference type="EMBL" id="KHK93324.1"/>
    </source>
</evidence>
<evidence type="ECO:0000313" key="4">
    <source>
        <dbReference type="Proteomes" id="UP000031057"/>
    </source>
</evidence>
<protein>
    <recommendedName>
        <fullName evidence="2">DUF2147 domain-containing protein</fullName>
    </recommendedName>
</protein>
<evidence type="ECO:0000259" key="2">
    <source>
        <dbReference type="Pfam" id="PF09917"/>
    </source>
</evidence>
<comment type="caution">
    <text evidence="3">The sequence shown here is derived from an EMBL/GenBank/DDBJ whole genome shotgun (WGS) entry which is preliminary data.</text>
</comment>
<reference evidence="3 4" key="1">
    <citation type="submission" date="2014-10" db="EMBL/GenBank/DDBJ databases">
        <title>Genome sequence of Novosphingobium malaysiense MUSC 273(T).</title>
        <authorList>
            <person name="Lee L.-H."/>
        </authorList>
    </citation>
    <scope>NUCLEOTIDE SEQUENCE [LARGE SCALE GENOMIC DNA]</scope>
    <source>
        <strain evidence="3 4">MUSC 273</strain>
    </source>
</reference>
<dbReference type="Proteomes" id="UP000031057">
    <property type="component" value="Unassembled WGS sequence"/>
</dbReference>
<dbReference type="STRING" id="1348853.LK12_03190"/>
<proteinExistence type="predicted"/>
<keyword evidence="1" id="KW-0732">Signal</keyword>
<evidence type="ECO:0000256" key="1">
    <source>
        <dbReference type="SAM" id="SignalP"/>
    </source>
</evidence>
<dbReference type="OrthoDB" id="9811671at2"/>
<dbReference type="RefSeq" id="WP_039279223.1">
    <property type="nucleotide sequence ID" value="NZ_JTDI01000001.1"/>
</dbReference>
<dbReference type="PANTHER" id="PTHR36919:SF2">
    <property type="entry name" value="BLL6627 PROTEIN"/>
    <property type="match status" value="1"/>
</dbReference>
<accession>A0A0B1ZV42</accession>
<feature type="chain" id="PRO_5002085771" description="DUF2147 domain-containing protein" evidence="1">
    <location>
        <begin position="24"/>
        <end position="144"/>
    </location>
</feature>